<dbReference type="Gene3D" id="3.40.50.1110">
    <property type="entry name" value="SGNH hydrolase"/>
    <property type="match status" value="1"/>
</dbReference>
<dbReference type="SUPFAM" id="SSF52266">
    <property type="entry name" value="SGNH hydrolase"/>
    <property type="match status" value="1"/>
</dbReference>
<dbReference type="PANTHER" id="PTHR30383">
    <property type="entry name" value="THIOESTERASE 1/PROTEASE 1/LYSOPHOSPHOLIPASE L1"/>
    <property type="match status" value="1"/>
</dbReference>
<dbReference type="Proteomes" id="UP000249354">
    <property type="component" value="Unassembled WGS sequence"/>
</dbReference>
<dbReference type="Pfam" id="PF13472">
    <property type="entry name" value="Lipase_GDSL_2"/>
    <property type="match status" value="1"/>
</dbReference>
<reference evidence="3" key="1">
    <citation type="submission" date="2018-04" db="EMBL/GenBank/DDBJ databases">
        <authorList>
            <person name="Cornet L."/>
        </authorList>
    </citation>
    <scope>NUCLEOTIDE SEQUENCE [LARGE SCALE GENOMIC DNA]</scope>
</reference>
<evidence type="ECO:0000313" key="2">
    <source>
        <dbReference type="EMBL" id="PZO17255.1"/>
    </source>
</evidence>
<comment type="caution">
    <text evidence="2">The sequence shown here is derived from an EMBL/GenBank/DDBJ whole genome shotgun (WGS) entry which is preliminary data.</text>
</comment>
<dbReference type="InterPro" id="IPR051532">
    <property type="entry name" value="Ester_Hydrolysis_Enzymes"/>
</dbReference>
<dbReference type="AlphaFoldDB" id="A0A2W4W578"/>
<feature type="domain" description="SGNH hydrolase-type esterase" evidence="1">
    <location>
        <begin position="8"/>
        <end position="182"/>
    </location>
</feature>
<sequence>MSDIRICFFGDSFVNGTGDPAYLGWTGRACAAATSSQHSLTHYNLGIRGNTSQQIENRWQMESNLRFLADGDSRLVFSFGVNDTRLEAGAVLVDPNTAITTARRLLIRAKAQYPTLLVGPPPIEDPAANIRIKQTSDAYRELCAELEVPYLETYQPLSQNLIWMQEVAMIDGAHPAASGYEALASLVSKWTAWQSWFA</sequence>
<accession>A0A2W4W578</accession>
<organism evidence="2 3">
    <name type="scientific">Leptolyngbya foveolarum</name>
    <dbReference type="NCBI Taxonomy" id="47253"/>
    <lineage>
        <taxon>Bacteria</taxon>
        <taxon>Bacillati</taxon>
        <taxon>Cyanobacteriota</taxon>
        <taxon>Cyanophyceae</taxon>
        <taxon>Leptolyngbyales</taxon>
        <taxon>Leptolyngbyaceae</taxon>
        <taxon>Leptolyngbya group</taxon>
        <taxon>Leptolyngbya</taxon>
    </lineage>
</organism>
<evidence type="ECO:0000313" key="3">
    <source>
        <dbReference type="Proteomes" id="UP000249354"/>
    </source>
</evidence>
<protein>
    <submittedName>
        <fullName evidence="2">Lipase</fullName>
    </submittedName>
</protein>
<dbReference type="InterPro" id="IPR013830">
    <property type="entry name" value="SGNH_hydro"/>
</dbReference>
<gene>
    <name evidence="2" type="ORF">DCF25_11400</name>
</gene>
<reference evidence="2 3" key="2">
    <citation type="submission" date="2018-06" db="EMBL/GenBank/DDBJ databases">
        <title>Metagenomic assembly of (sub)arctic Cyanobacteria and their associated microbiome from non-axenic cultures.</title>
        <authorList>
            <person name="Baurain D."/>
        </authorList>
    </citation>
    <scope>NUCLEOTIDE SEQUENCE [LARGE SCALE GENOMIC DNA]</scope>
    <source>
        <strain evidence="2">ULC129bin1</strain>
    </source>
</reference>
<name>A0A2W4W578_9CYAN</name>
<proteinExistence type="predicted"/>
<dbReference type="InterPro" id="IPR036514">
    <property type="entry name" value="SGNH_hydro_sf"/>
</dbReference>
<dbReference type="EMBL" id="QBMC01000070">
    <property type="protein sequence ID" value="PZO17255.1"/>
    <property type="molecule type" value="Genomic_DNA"/>
</dbReference>
<evidence type="ECO:0000259" key="1">
    <source>
        <dbReference type="Pfam" id="PF13472"/>
    </source>
</evidence>